<feature type="repeat" description="RCC1" evidence="1">
    <location>
        <begin position="88"/>
        <end position="159"/>
    </location>
</feature>
<dbReference type="Proteomes" id="UP000291116">
    <property type="component" value="Unassembled WGS sequence"/>
</dbReference>
<name>A0A448Z2W8_9STRA</name>
<dbReference type="SUPFAM" id="SSF50985">
    <property type="entry name" value="RCC1/BLIP-II"/>
    <property type="match status" value="1"/>
</dbReference>
<protein>
    <submittedName>
        <fullName evidence="2">Uncharacterized protein</fullName>
    </submittedName>
</protein>
<accession>A0A448Z2W8</accession>
<dbReference type="Gene3D" id="2.130.10.30">
    <property type="entry name" value="Regulator of chromosome condensation 1/beta-lactamase-inhibitor protein II"/>
    <property type="match status" value="1"/>
</dbReference>
<evidence type="ECO:0000256" key="1">
    <source>
        <dbReference type="PROSITE-ProRule" id="PRU00235"/>
    </source>
</evidence>
<dbReference type="PROSITE" id="PS50012">
    <property type="entry name" value="RCC1_3"/>
    <property type="match status" value="1"/>
</dbReference>
<dbReference type="PANTHER" id="PTHR45982">
    <property type="entry name" value="REGULATOR OF CHROMOSOME CONDENSATION"/>
    <property type="match status" value="1"/>
</dbReference>
<organism evidence="2 3">
    <name type="scientific">Pseudo-nitzschia multistriata</name>
    <dbReference type="NCBI Taxonomy" id="183589"/>
    <lineage>
        <taxon>Eukaryota</taxon>
        <taxon>Sar</taxon>
        <taxon>Stramenopiles</taxon>
        <taxon>Ochrophyta</taxon>
        <taxon>Bacillariophyta</taxon>
        <taxon>Bacillariophyceae</taxon>
        <taxon>Bacillariophycidae</taxon>
        <taxon>Bacillariales</taxon>
        <taxon>Bacillariaceae</taxon>
        <taxon>Pseudo-nitzschia</taxon>
    </lineage>
</organism>
<dbReference type="InterPro" id="IPR000408">
    <property type="entry name" value="Reg_chr_condens"/>
</dbReference>
<gene>
    <name evidence="2" type="ORF">PSNMU_V1.4_AUG-EV-PASAV3_0031050</name>
</gene>
<dbReference type="PANTHER" id="PTHR45982:SF1">
    <property type="entry name" value="REGULATOR OF CHROMOSOME CONDENSATION"/>
    <property type="match status" value="1"/>
</dbReference>
<dbReference type="Pfam" id="PF13540">
    <property type="entry name" value="RCC1_2"/>
    <property type="match status" value="1"/>
</dbReference>
<dbReference type="InterPro" id="IPR009091">
    <property type="entry name" value="RCC1/BLIP-II"/>
</dbReference>
<proteinExistence type="predicted"/>
<reference evidence="2 3" key="1">
    <citation type="submission" date="2019-01" db="EMBL/GenBank/DDBJ databases">
        <authorList>
            <person name="Ferrante I. M."/>
        </authorList>
    </citation>
    <scope>NUCLEOTIDE SEQUENCE [LARGE SCALE GENOMIC DNA]</scope>
    <source>
        <strain evidence="2 3">B856</strain>
    </source>
</reference>
<dbReference type="InterPro" id="IPR051553">
    <property type="entry name" value="Ran_GTPase-activating"/>
</dbReference>
<dbReference type="AlphaFoldDB" id="A0A448Z2W8"/>
<evidence type="ECO:0000313" key="2">
    <source>
        <dbReference type="EMBL" id="VEU36350.1"/>
    </source>
</evidence>
<keyword evidence="3" id="KW-1185">Reference proteome</keyword>
<dbReference type="EMBL" id="CAACVS010000086">
    <property type="protein sequence ID" value="VEU36350.1"/>
    <property type="molecule type" value="Genomic_DNA"/>
</dbReference>
<sequence length="248" mass="26586">MENNGVKNPIFVYVAEGTQHSIGITANGAAFSWGRSTSMGQLGRDNTDMPFKRPGRVNLPNSVRVTKAFASNNSDPESGHSAIIDDKGNLWMAGCDRWQQLGLGSSNSGSTGYTWQGGKQWQDRFQISQSVEELMKKDNYSGIRDVALGGDHTLVLSSNRRFVYAYGKGGDGQLGFVGKPFVSAPKRSPILSGKNIAAVCAVESCSVTLDDVGATIAKVGKCRSSKVSEGISRCVENARRQGLLDSNK</sequence>
<evidence type="ECO:0000313" key="3">
    <source>
        <dbReference type="Proteomes" id="UP000291116"/>
    </source>
</evidence>
<dbReference type="OrthoDB" id="10256179at2759"/>